<protein>
    <submittedName>
        <fullName evidence="5">Transcription regulator</fullName>
    </submittedName>
</protein>
<dbReference type="InterPro" id="IPR004474">
    <property type="entry name" value="LytR_CpsA_psr"/>
</dbReference>
<comment type="similarity">
    <text evidence="1">Belongs to the LytR/CpsA/Psr (LCP) family.</text>
</comment>
<keyword evidence="3" id="KW-0812">Transmembrane</keyword>
<dbReference type="RefSeq" id="WP_179296263.1">
    <property type="nucleotide sequence ID" value="NZ_JXJW01000019.1"/>
</dbReference>
<keyword evidence="3" id="KW-1133">Transmembrane helix</keyword>
<dbReference type="AlphaFoldDB" id="A0A2A5RVH9"/>
<dbReference type="InterPro" id="IPR050922">
    <property type="entry name" value="LytR/CpsA/Psr_CW_biosynth"/>
</dbReference>
<dbReference type="EMBL" id="JXJW01000019">
    <property type="protein sequence ID" value="PCS05257.1"/>
    <property type="molecule type" value="Genomic_DNA"/>
</dbReference>
<keyword evidence="6" id="KW-1185">Reference proteome</keyword>
<keyword evidence="3" id="KW-0472">Membrane</keyword>
<organism evidence="5 6">
    <name type="scientific">Pseudolactococcus piscium</name>
    <dbReference type="NCBI Taxonomy" id="1364"/>
    <lineage>
        <taxon>Bacteria</taxon>
        <taxon>Bacillati</taxon>
        <taxon>Bacillota</taxon>
        <taxon>Bacilli</taxon>
        <taxon>Lactobacillales</taxon>
        <taxon>Streptococcaceae</taxon>
        <taxon>Pseudolactococcus</taxon>
    </lineage>
</organism>
<dbReference type="PANTHER" id="PTHR33392:SF6">
    <property type="entry name" value="POLYISOPRENYL-TEICHOIC ACID--PEPTIDOGLYCAN TEICHOIC ACID TRANSFERASE TAGU"/>
    <property type="match status" value="1"/>
</dbReference>
<dbReference type="PANTHER" id="PTHR33392">
    <property type="entry name" value="POLYISOPRENYL-TEICHOIC ACID--PEPTIDOGLYCAN TEICHOIC ACID TRANSFERASE TAGU"/>
    <property type="match status" value="1"/>
</dbReference>
<evidence type="ECO:0000256" key="1">
    <source>
        <dbReference type="ARBA" id="ARBA00006068"/>
    </source>
</evidence>
<feature type="domain" description="Cell envelope-related transcriptional attenuator" evidence="4">
    <location>
        <begin position="94"/>
        <end position="234"/>
    </location>
</feature>
<dbReference type="Gene3D" id="3.40.630.190">
    <property type="entry name" value="LCP protein"/>
    <property type="match status" value="1"/>
</dbReference>
<dbReference type="Proteomes" id="UP000218282">
    <property type="component" value="Unassembled WGS sequence"/>
</dbReference>
<evidence type="ECO:0000259" key="4">
    <source>
        <dbReference type="Pfam" id="PF03816"/>
    </source>
</evidence>
<proteinExistence type="inferred from homology"/>
<evidence type="ECO:0000313" key="5">
    <source>
        <dbReference type="EMBL" id="PCS05257.1"/>
    </source>
</evidence>
<accession>A0A2A5RVH9</accession>
<evidence type="ECO:0000313" key="6">
    <source>
        <dbReference type="Proteomes" id="UP000218282"/>
    </source>
</evidence>
<feature type="region of interest" description="Disordered" evidence="2">
    <location>
        <begin position="1"/>
        <end position="21"/>
    </location>
</feature>
<feature type="transmembrane region" description="Helical" evidence="3">
    <location>
        <begin position="31"/>
        <end position="51"/>
    </location>
</feature>
<gene>
    <name evidence="5" type="ORF">RU86_GL000916</name>
</gene>
<evidence type="ECO:0000256" key="3">
    <source>
        <dbReference type="SAM" id="Phobius"/>
    </source>
</evidence>
<reference evidence="5 6" key="1">
    <citation type="submission" date="2014-12" db="EMBL/GenBank/DDBJ databases">
        <title>Draft genome sequences of 10 type strains of Lactococcus.</title>
        <authorList>
            <person name="Sun Z."/>
            <person name="Zhong Z."/>
            <person name="Liu W."/>
            <person name="Zhang W."/>
            <person name="Zhang H."/>
        </authorList>
    </citation>
    <scope>NUCLEOTIDE SEQUENCE [LARGE SCALE GENOMIC DNA]</scope>
    <source>
        <strain evidence="5 6">DSM 6634</strain>
    </source>
</reference>
<sequence length="313" mass="34849">MESRRHRAQSATKIKSKSKQSKPKHSVLKKLVLLVLLIVIVSIALLTKVYYDVKNVANKSYQPITRQTTAQLPNLKDKSPVTFLFMGLNGKVANDILVLTMNPKQNKTTVINLNRDIFLTSEGTTLKELYGSKGVSGEIDAVQTLLGTKISRYMTFDLVGLGDFVEAVGGINVQNTIHFNSDGFEFKPGTLNLKKSDEVKAYLNKIGNDAMNAEDMLIEREQSVLIAVVPKMKSVNTVLKYKTFLNAFGNHVKTDFLFDNLKQLGISYNGVLGNISKQNVKTIKVTIDGQERKMISEEQVKKAHDKLEAALIE</sequence>
<comment type="caution">
    <text evidence="5">The sequence shown here is derived from an EMBL/GenBank/DDBJ whole genome shotgun (WGS) entry which is preliminary data.</text>
</comment>
<dbReference type="Pfam" id="PF03816">
    <property type="entry name" value="LytR_cpsA_psr"/>
    <property type="match status" value="1"/>
</dbReference>
<name>A0A2A5RVH9_9LACT</name>
<evidence type="ECO:0000256" key="2">
    <source>
        <dbReference type="SAM" id="MobiDB-lite"/>
    </source>
</evidence>